<dbReference type="AlphaFoldDB" id="A0A1I0CHX9"/>
<dbReference type="InterPro" id="IPR000905">
    <property type="entry name" value="Gcp-like_dom"/>
</dbReference>
<dbReference type="InterPro" id="IPR017861">
    <property type="entry name" value="KAE1/TsaD"/>
</dbReference>
<keyword evidence="1 8" id="KW-0963">Cytoplasm</keyword>
<dbReference type="PANTHER" id="PTHR11735:SF6">
    <property type="entry name" value="TRNA N6-ADENOSINE THREONYLCARBAMOYLTRANSFERASE, MITOCHONDRIAL"/>
    <property type="match status" value="1"/>
</dbReference>
<dbReference type="Proteomes" id="UP000198558">
    <property type="component" value="Unassembled WGS sequence"/>
</dbReference>
<dbReference type="OrthoDB" id="9806197at2"/>
<protein>
    <recommendedName>
        <fullName evidence="8">tRNA N6-adenosine threonylcarbamoyltransferase</fullName>
        <ecNumber evidence="8">2.3.1.234</ecNumber>
    </recommendedName>
    <alternativeName>
        <fullName evidence="8">N6-L-threonylcarbamoyladenine synthase</fullName>
        <shortName evidence="8">t(6)A synthase</shortName>
    </alternativeName>
    <alternativeName>
        <fullName evidence="8">t(6)A37 threonylcarbamoyladenosine biosynthesis protein TsaD</fullName>
    </alternativeName>
    <alternativeName>
        <fullName evidence="8">tRNA threonylcarbamoyladenosine biosynthesis protein TsaD</fullName>
    </alternativeName>
</protein>
<dbReference type="InterPro" id="IPR022450">
    <property type="entry name" value="TsaD"/>
</dbReference>
<keyword evidence="6 8" id="KW-0012">Acyltransferase</keyword>
<dbReference type="NCBIfam" id="TIGR03723">
    <property type="entry name" value="T6A_TsaD_YgjD"/>
    <property type="match status" value="1"/>
</dbReference>
<keyword evidence="5 8" id="KW-0408">Iron</keyword>
<evidence type="ECO:0000313" key="11">
    <source>
        <dbReference type="Proteomes" id="UP000198558"/>
    </source>
</evidence>
<dbReference type="CDD" id="cd24133">
    <property type="entry name" value="ASKHA_NBD_TsaD_bac"/>
    <property type="match status" value="1"/>
</dbReference>
<dbReference type="PROSITE" id="PS01016">
    <property type="entry name" value="GLYCOPROTEASE"/>
    <property type="match status" value="1"/>
</dbReference>
<dbReference type="GeneID" id="78287500"/>
<gene>
    <name evidence="8" type="primary">tsaD</name>
    <name evidence="10" type="ORF">SAMN04489758_10342</name>
</gene>
<comment type="subcellular location">
    <subcellularLocation>
        <location evidence="8">Cytoplasm</location>
    </subcellularLocation>
</comment>
<dbReference type="Pfam" id="PF00814">
    <property type="entry name" value="TsaD"/>
    <property type="match status" value="1"/>
</dbReference>
<dbReference type="FunFam" id="3.30.420.40:FF:000012">
    <property type="entry name" value="tRNA N6-adenosine threonylcarbamoyltransferase"/>
    <property type="match status" value="1"/>
</dbReference>
<dbReference type="GO" id="GO:0005506">
    <property type="term" value="F:iron ion binding"/>
    <property type="evidence" value="ECO:0007669"/>
    <property type="project" value="UniProtKB-UniRule"/>
</dbReference>
<comment type="catalytic activity">
    <reaction evidence="7 8">
        <text>L-threonylcarbamoyladenylate + adenosine(37) in tRNA = N(6)-L-threonylcarbamoyladenosine(37) in tRNA + AMP + H(+)</text>
        <dbReference type="Rhea" id="RHEA:37059"/>
        <dbReference type="Rhea" id="RHEA-COMP:10162"/>
        <dbReference type="Rhea" id="RHEA-COMP:10163"/>
        <dbReference type="ChEBI" id="CHEBI:15378"/>
        <dbReference type="ChEBI" id="CHEBI:73682"/>
        <dbReference type="ChEBI" id="CHEBI:74411"/>
        <dbReference type="ChEBI" id="CHEBI:74418"/>
        <dbReference type="ChEBI" id="CHEBI:456215"/>
        <dbReference type="EC" id="2.3.1.234"/>
    </reaction>
</comment>
<feature type="binding site" evidence="8">
    <location>
        <begin position="134"/>
        <end position="138"/>
    </location>
    <ligand>
        <name>substrate</name>
    </ligand>
</feature>
<sequence>MSLILAIESSCDEMAMAVLKDKREFLSSVVASQIDVHALYGGVVPEIASRKHVECVSLVLKETLKQAKISIDEIDAVAVTKGPGLVGSLHIGLQAAKTIAMAYHKPLIGVHHIAGHIYANNYEQDMIYPSLCLVVSGGHSELVLLKAPFEFEVIGTTLDDAVGEAYDKVGRVLNLPYPGGPVIDKMASMGNHIYDLPIPLDDDSYNFSFSGLKSAVINLNHKANQRGEIINKDDLATSFQDVVIEILVNKTIRGAKAYGVKQVMLAGGVSANRGLRKAMEIAVNKLDEVELLLPPMSCCTDNAMMIALAAKEMYDLKMFSDLSLGIKPNIDLENESFSEVNRNG</sequence>
<comment type="similarity">
    <text evidence="8">Belongs to the KAE1 / TsaD family.</text>
</comment>
<dbReference type="Gene3D" id="3.30.420.40">
    <property type="match status" value="2"/>
</dbReference>
<organism evidence="10 11">
    <name type="scientific">Thomasclavelia cocleata</name>
    <dbReference type="NCBI Taxonomy" id="69824"/>
    <lineage>
        <taxon>Bacteria</taxon>
        <taxon>Bacillati</taxon>
        <taxon>Bacillota</taxon>
        <taxon>Erysipelotrichia</taxon>
        <taxon>Erysipelotrichales</taxon>
        <taxon>Coprobacillaceae</taxon>
        <taxon>Thomasclavelia</taxon>
    </lineage>
</organism>
<feature type="binding site" evidence="8">
    <location>
        <position position="272"/>
    </location>
    <ligand>
        <name>substrate</name>
    </ligand>
</feature>
<evidence type="ECO:0000256" key="6">
    <source>
        <dbReference type="ARBA" id="ARBA00023315"/>
    </source>
</evidence>
<name>A0A1I0CHX9_9FIRM</name>
<keyword evidence="3 8" id="KW-0819">tRNA processing</keyword>
<evidence type="ECO:0000256" key="1">
    <source>
        <dbReference type="ARBA" id="ARBA00022490"/>
    </source>
</evidence>
<dbReference type="HAMAP" id="MF_01445">
    <property type="entry name" value="TsaD"/>
    <property type="match status" value="1"/>
</dbReference>
<dbReference type="GO" id="GO:0002949">
    <property type="term" value="P:tRNA threonylcarbamoyladenosine modification"/>
    <property type="evidence" value="ECO:0007669"/>
    <property type="project" value="UniProtKB-UniRule"/>
</dbReference>
<dbReference type="GO" id="GO:0061711">
    <property type="term" value="F:tRNA N(6)-L-threonylcarbamoyladenine synthase activity"/>
    <property type="evidence" value="ECO:0007669"/>
    <property type="project" value="UniProtKB-EC"/>
</dbReference>
<evidence type="ECO:0000256" key="3">
    <source>
        <dbReference type="ARBA" id="ARBA00022694"/>
    </source>
</evidence>
<evidence type="ECO:0000259" key="9">
    <source>
        <dbReference type="Pfam" id="PF00814"/>
    </source>
</evidence>
<dbReference type="InterPro" id="IPR043129">
    <property type="entry name" value="ATPase_NBD"/>
</dbReference>
<dbReference type="SUPFAM" id="SSF53067">
    <property type="entry name" value="Actin-like ATPase domain"/>
    <property type="match status" value="2"/>
</dbReference>
<proteinExistence type="inferred from homology"/>
<dbReference type="InterPro" id="IPR017860">
    <property type="entry name" value="Peptidase_M22_CS"/>
</dbReference>
<dbReference type="NCBIfam" id="TIGR00329">
    <property type="entry name" value="gcp_kae1"/>
    <property type="match status" value="1"/>
</dbReference>
<keyword evidence="4 8" id="KW-0479">Metal-binding</keyword>
<evidence type="ECO:0000313" key="10">
    <source>
        <dbReference type="EMBL" id="SET18747.1"/>
    </source>
</evidence>
<evidence type="ECO:0000256" key="7">
    <source>
        <dbReference type="ARBA" id="ARBA00048117"/>
    </source>
</evidence>
<dbReference type="EC" id="2.3.1.234" evidence="8"/>
<keyword evidence="2 8" id="KW-0808">Transferase</keyword>
<comment type="function">
    <text evidence="8">Required for the formation of a threonylcarbamoyl group on adenosine at position 37 (t(6)A37) in tRNAs that read codons beginning with adenine. Is involved in the transfer of the threonylcarbamoyl moiety of threonylcarbamoyl-AMP (TC-AMP) to the N6 group of A37, together with TsaE and TsaB. TsaD likely plays a direct catalytic role in this reaction.</text>
</comment>
<feature type="binding site" evidence="8">
    <location>
        <position position="167"/>
    </location>
    <ligand>
        <name>substrate</name>
    </ligand>
</feature>
<dbReference type="FunFam" id="3.30.420.40:FF:000040">
    <property type="entry name" value="tRNA N6-adenosine threonylcarbamoyltransferase"/>
    <property type="match status" value="1"/>
</dbReference>
<feature type="binding site" evidence="8">
    <location>
        <position position="180"/>
    </location>
    <ligand>
        <name>substrate</name>
    </ligand>
</feature>
<keyword evidence="11" id="KW-1185">Reference proteome</keyword>
<dbReference type="GO" id="GO:0005737">
    <property type="term" value="C:cytoplasm"/>
    <property type="evidence" value="ECO:0007669"/>
    <property type="project" value="UniProtKB-SubCell"/>
</dbReference>
<feature type="domain" description="Gcp-like" evidence="9">
    <location>
        <begin position="25"/>
        <end position="307"/>
    </location>
</feature>
<dbReference type="PANTHER" id="PTHR11735">
    <property type="entry name" value="TRNA N6-ADENOSINE THREONYLCARBAMOYLTRANSFERASE"/>
    <property type="match status" value="1"/>
</dbReference>
<evidence type="ECO:0000256" key="4">
    <source>
        <dbReference type="ARBA" id="ARBA00022723"/>
    </source>
</evidence>
<dbReference type="PRINTS" id="PR00789">
    <property type="entry name" value="OSIALOPTASE"/>
</dbReference>
<reference evidence="11" key="1">
    <citation type="submission" date="2016-10" db="EMBL/GenBank/DDBJ databases">
        <authorList>
            <person name="Varghese N."/>
            <person name="Submissions S."/>
        </authorList>
    </citation>
    <scope>NUCLEOTIDE SEQUENCE [LARGE SCALE GENOMIC DNA]</scope>
    <source>
        <strain evidence="11">DSM 1551</strain>
    </source>
</reference>
<feature type="binding site" evidence="8">
    <location>
        <position position="184"/>
    </location>
    <ligand>
        <name>substrate</name>
    </ligand>
</feature>
<dbReference type="EMBL" id="FOIN01000003">
    <property type="protein sequence ID" value="SET18747.1"/>
    <property type="molecule type" value="Genomic_DNA"/>
</dbReference>
<dbReference type="RefSeq" id="WP_092352088.1">
    <property type="nucleotide sequence ID" value="NZ_FOIN01000003.1"/>
</dbReference>
<feature type="binding site" evidence="8">
    <location>
        <position position="116"/>
    </location>
    <ligand>
        <name>Fe cation</name>
        <dbReference type="ChEBI" id="CHEBI:24875"/>
    </ligand>
</feature>
<comment type="cofactor">
    <cofactor evidence="8">
        <name>Fe(2+)</name>
        <dbReference type="ChEBI" id="CHEBI:29033"/>
    </cofactor>
    <text evidence="8">Binds 1 Fe(2+) ion per subunit.</text>
</comment>
<evidence type="ECO:0000256" key="2">
    <source>
        <dbReference type="ARBA" id="ARBA00022679"/>
    </source>
</evidence>
<feature type="binding site" evidence="8">
    <location>
        <position position="301"/>
    </location>
    <ligand>
        <name>Fe cation</name>
        <dbReference type="ChEBI" id="CHEBI:24875"/>
    </ligand>
</feature>
<evidence type="ECO:0000256" key="8">
    <source>
        <dbReference type="HAMAP-Rule" id="MF_01445"/>
    </source>
</evidence>
<accession>A0A1I0CHX9</accession>
<evidence type="ECO:0000256" key="5">
    <source>
        <dbReference type="ARBA" id="ARBA00023004"/>
    </source>
</evidence>
<feature type="binding site" evidence="8">
    <location>
        <position position="112"/>
    </location>
    <ligand>
        <name>Fe cation</name>
        <dbReference type="ChEBI" id="CHEBI:24875"/>
    </ligand>
</feature>